<dbReference type="EMBL" id="JBIAZU010000004">
    <property type="protein sequence ID" value="MFF5292736.1"/>
    <property type="molecule type" value="Genomic_DNA"/>
</dbReference>
<evidence type="ECO:0000259" key="4">
    <source>
        <dbReference type="PROSITE" id="PS50995"/>
    </source>
</evidence>
<comment type="caution">
    <text evidence="5">The sequence shown here is derived from an EMBL/GenBank/DDBJ whole genome shotgun (WGS) entry which is preliminary data.</text>
</comment>
<evidence type="ECO:0000256" key="3">
    <source>
        <dbReference type="ARBA" id="ARBA00023163"/>
    </source>
</evidence>
<evidence type="ECO:0000313" key="5">
    <source>
        <dbReference type="EMBL" id="MFF5292736.1"/>
    </source>
</evidence>
<sequence length="142" mass="15709">MRRATDLMHLLTRAERLLARRIAGVLESSGLSLDAWRVVTLLADGKGHTMSSLSEGASLPPASLTRLVDHLVDENLVYRRIDEIDRRRIRAHLTMRGRRLHEKVASEISADLPEISDDVELAERLGSLIRGLSAAPVTGITL</sequence>
<dbReference type="PANTHER" id="PTHR33164">
    <property type="entry name" value="TRANSCRIPTIONAL REGULATOR, MARR FAMILY"/>
    <property type="match status" value="1"/>
</dbReference>
<dbReference type="RefSeq" id="WP_020515917.1">
    <property type="nucleotide sequence ID" value="NZ_JBIAZU010000004.1"/>
</dbReference>
<evidence type="ECO:0000313" key="6">
    <source>
        <dbReference type="Proteomes" id="UP001602245"/>
    </source>
</evidence>
<name>A0ABW6WHH9_9ACTN</name>
<reference evidence="5 6" key="1">
    <citation type="submission" date="2024-10" db="EMBL/GenBank/DDBJ databases">
        <title>The Natural Products Discovery Center: Release of the First 8490 Sequenced Strains for Exploring Actinobacteria Biosynthetic Diversity.</title>
        <authorList>
            <person name="Kalkreuter E."/>
            <person name="Kautsar S.A."/>
            <person name="Yang D."/>
            <person name="Bader C.D."/>
            <person name="Teijaro C.N."/>
            <person name="Fluegel L."/>
            <person name="Davis C.M."/>
            <person name="Simpson J.R."/>
            <person name="Lauterbach L."/>
            <person name="Steele A.D."/>
            <person name="Gui C."/>
            <person name="Meng S."/>
            <person name="Li G."/>
            <person name="Viehrig K."/>
            <person name="Ye F."/>
            <person name="Su P."/>
            <person name="Kiefer A.F."/>
            <person name="Nichols A."/>
            <person name="Cepeda A.J."/>
            <person name="Yan W."/>
            <person name="Fan B."/>
            <person name="Jiang Y."/>
            <person name="Adhikari A."/>
            <person name="Zheng C.-J."/>
            <person name="Schuster L."/>
            <person name="Cowan T.M."/>
            <person name="Smanski M.J."/>
            <person name="Chevrette M.G."/>
            <person name="De Carvalho L.P.S."/>
            <person name="Shen B."/>
        </authorList>
    </citation>
    <scope>NUCLEOTIDE SEQUENCE [LARGE SCALE GENOMIC DNA]</scope>
    <source>
        <strain evidence="5 6">NPDC000087</strain>
    </source>
</reference>
<dbReference type="SUPFAM" id="SSF46785">
    <property type="entry name" value="Winged helix' DNA-binding domain"/>
    <property type="match status" value="1"/>
</dbReference>
<proteinExistence type="predicted"/>
<dbReference type="InterPro" id="IPR036390">
    <property type="entry name" value="WH_DNA-bd_sf"/>
</dbReference>
<dbReference type="Proteomes" id="UP001602245">
    <property type="component" value="Unassembled WGS sequence"/>
</dbReference>
<evidence type="ECO:0000256" key="2">
    <source>
        <dbReference type="ARBA" id="ARBA00023125"/>
    </source>
</evidence>
<dbReference type="PROSITE" id="PS50995">
    <property type="entry name" value="HTH_MARR_2"/>
    <property type="match status" value="1"/>
</dbReference>
<protein>
    <submittedName>
        <fullName evidence="5">MarR family winged helix-turn-helix transcriptional regulator</fullName>
    </submittedName>
</protein>
<accession>A0ABW6WHH9</accession>
<keyword evidence="1" id="KW-0805">Transcription regulation</keyword>
<keyword evidence="6" id="KW-1185">Reference proteome</keyword>
<feature type="domain" description="HTH marR-type" evidence="4">
    <location>
        <begin position="4"/>
        <end position="134"/>
    </location>
</feature>
<dbReference type="InterPro" id="IPR036388">
    <property type="entry name" value="WH-like_DNA-bd_sf"/>
</dbReference>
<gene>
    <name evidence="5" type="ORF">ACFY35_25110</name>
</gene>
<keyword evidence="3" id="KW-0804">Transcription</keyword>
<dbReference type="InterPro" id="IPR039422">
    <property type="entry name" value="MarR/SlyA-like"/>
</dbReference>
<keyword evidence="2" id="KW-0238">DNA-binding</keyword>
<evidence type="ECO:0000256" key="1">
    <source>
        <dbReference type="ARBA" id="ARBA00023015"/>
    </source>
</evidence>
<dbReference type="Pfam" id="PF01047">
    <property type="entry name" value="MarR"/>
    <property type="match status" value="1"/>
</dbReference>
<dbReference type="Gene3D" id="1.10.10.10">
    <property type="entry name" value="Winged helix-like DNA-binding domain superfamily/Winged helix DNA-binding domain"/>
    <property type="match status" value="1"/>
</dbReference>
<dbReference type="SMART" id="SM00347">
    <property type="entry name" value="HTH_MARR"/>
    <property type="match status" value="1"/>
</dbReference>
<dbReference type="InterPro" id="IPR000835">
    <property type="entry name" value="HTH_MarR-typ"/>
</dbReference>
<dbReference type="PANTHER" id="PTHR33164:SF64">
    <property type="entry name" value="TRANSCRIPTIONAL REGULATOR SLYA"/>
    <property type="match status" value="1"/>
</dbReference>
<organism evidence="5 6">
    <name type="scientific">Paractinoplanes globisporus</name>
    <dbReference type="NCBI Taxonomy" id="113565"/>
    <lineage>
        <taxon>Bacteria</taxon>
        <taxon>Bacillati</taxon>
        <taxon>Actinomycetota</taxon>
        <taxon>Actinomycetes</taxon>
        <taxon>Micromonosporales</taxon>
        <taxon>Micromonosporaceae</taxon>
        <taxon>Paractinoplanes</taxon>
    </lineage>
</organism>